<evidence type="ECO:0000313" key="8">
    <source>
        <dbReference type="EMBL" id="GGD80262.1"/>
    </source>
</evidence>
<evidence type="ECO:0000256" key="5">
    <source>
        <dbReference type="ARBA" id="ARBA00023004"/>
    </source>
</evidence>
<dbReference type="InterPro" id="IPR017941">
    <property type="entry name" value="Rieske_2Fe-2S"/>
</dbReference>
<dbReference type="InterPro" id="IPR036922">
    <property type="entry name" value="Rieske_2Fe-2S_sf"/>
</dbReference>
<evidence type="ECO:0000259" key="7">
    <source>
        <dbReference type="PROSITE" id="PS51296"/>
    </source>
</evidence>
<evidence type="ECO:0000256" key="4">
    <source>
        <dbReference type="ARBA" id="ARBA00023002"/>
    </source>
</evidence>
<comment type="cofactor">
    <cofactor evidence="1">
        <name>Fe cation</name>
        <dbReference type="ChEBI" id="CHEBI:24875"/>
    </cofactor>
</comment>
<dbReference type="OrthoDB" id="7456916at2"/>
<dbReference type="Gene3D" id="2.102.10.10">
    <property type="entry name" value="Rieske [2Fe-2S] iron-sulphur domain"/>
    <property type="match status" value="1"/>
</dbReference>
<dbReference type="PANTHER" id="PTHR43756:SF5">
    <property type="entry name" value="CHOLINE MONOOXYGENASE, CHLOROPLASTIC"/>
    <property type="match status" value="1"/>
</dbReference>
<evidence type="ECO:0000256" key="3">
    <source>
        <dbReference type="ARBA" id="ARBA00022723"/>
    </source>
</evidence>
<dbReference type="PANTHER" id="PTHR43756">
    <property type="entry name" value="CHOLINE MONOOXYGENASE, CHLOROPLASTIC"/>
    <property type="match status" value="1"/>
</dbReference>
<dbReference type="SUPFAM" id="SSF55961">
    <property type="entry name" value="Bet v1-like"/>
    <property type="match status" value="1"/>
</dbReference>
<reference evidence="8" key="2">
    <citation type="submission" date="2020-09" db="EMBL/GenBank/DDBJ databases">
        <authorList>
            <person name="Sun Q."/>
            <person name="Zhou Y."/>
        </authorList>
    </citation>
    <scope>NUCLEOTIDE SEQUENCE</scope>
    <source>
        <strain evidence="8">CGMCC 1.15360</strain>
    </source>
</reference>
<proteinExistence type="predicted"/>
<evidence type="ECO:0000256" key="1">
    <source>
        <dbReference type="ARBA" id="ARBA00001962"/>
    </source>
</evidence>
<dbReference type="GO" id="GO:0005506">
    <property type="term" value="F:iron ion binding"/>
    <property type="evidence" value="ECO:0007669"/>
    <property type="project" value="InterPro"/>
</dbReference>
<name>A0A917DYY7_9SPHN</name>
<keyword evidence="9" id="KW-1185">Reference proteome</keyword>
<accession>A0A917DYY7</accession>
<dbReference type="GO" id="GO:0016491">
    <property type="term" value="F:oxidoreductase activity"/>
    <property type="evidence" value="ECO:0007669"/>
    <property type="project" value="UniProtKB-KW"/>
</dbReference>
<dbReference type="InterPro" id="IPR015879">
    <property type="entry name" value="Ring_hydroxy_dOase_asu_C_dom"/>
</dbReference>
<evidence type="ECO:0000313" key="9">
    <source>
        <dbReference type="Proteomes" id="UP000612349"/>
    </source>
</evidence>
<keyword evidence="3" id="KW-0479">Metal-binding</keyword>
<feature type="domain" description="Rieske" evidence="7">
    <location>
        <begin position="92"/>
        <end position="199"/>
    </location>
</feature>
<dbReference type="RefSeq" id="WP_066770830.1">
    <property type="nucleotide sequence ID" value="NZ_BMIP01000009.1"/>
</dbReference>
<dbReference type="AlphaFoldDB" id="A0A917DYY7"/>
<sequence length="489" mass="55615">MEAWHIDRAKNRHIGKDSVMEHAKVKGRGGPEYRDSPSHHFQEIAAGDANPAPELFREYAQSDLPDRAVPRARYTSHAFAQLERERMWSRVWQFACREEQIPEEGDCHVYEGPGASILVARGDDGEIRAFYNSCPHRGMKLCEGDTSVAKIKCPFHSIAWKLDGSVDHVPARWDFNDTSMEELKLREIRAELWQGFVFINRDPAAPPLSEYLGRLVPHFEGWNYSDRYVSAIMRRPMLANWKTCVEAFLEAYHLSGIHPQALPFGGESSTQYDVWPGEPHVSRFLEPVGIHSDQLPKALSEQEIINFATRVVAGADSELPELPEGMTARQAMIAGMRATYTEMHEHDYSGLSDVEAADAIQYHLFPNMVIFRSLPYPFVYRFLPDRNDPGRTMFEFWVFRPKPADGEVPEAKIVELTDDQSFAEAGVLPDWQAHIYDQDADGLAACQNGMRDGGDMPIRFTSYQESRLRLLHHTLSRYVSDNPCDAPGF</sequence>
<keyword evidence="6" id="KW-0411">Iron-sulfur</keyword>
<dbReference type="PRINTS" id="PR00090">
    <property type="entry name" value="RNGDIOXGNASE"/>
</dbReference>
<organism evidence="8 9">
    <name type="scientific">Croceicoccus mobilis</name>
    <dbReference type="NCBI Taxonomy" id="1703339"/>
    <lineage>
        <taxon>Bacteria</taxon>
        <taxon>Pseudomonadati</taxon>
        <taxon>Pseudomonadota</taxon>
        <taxon>Alphaproteobacteria</taxon>
        <taxon>Sphingomonadales</taxon>
        <taxon>Erythrobacteraceae</taxon>
        <taxon>Croceicoccus</taxon>
    </lineage>
</organism>
<dbReference type="Pfam" id="PF00848">
    <property type="entry name" value="Ring_hydroxyl_A"/>
    <property type="match status" value="1"/>
</dbReference>
<protein>
    <recommendedName>
        <fullName evidence="7">Rieske domain-containing protein</fullName>
    </recommendedName>
</protein>
<keyword evidence="2" id="KW-0001">2Fe-2S</keyword>
<keyword evidence="5" id="KW-0408">Iron</keyword>
<gene>
    <name evidence="8" type="ORF">GCM10010990_32720</name>
</gene>
<comment type="caution">
    <text evidence="8">The sequence shown here is derived from an EMBL/GenBank/DDBJ whole genome shotgun (WGS) entry which is preliminary data.</text>
</comment>
<evidence type="ECO:0000256" key="2">
    <source>
        <dbReference type="ARBA" id="ARBA00022714"/>
    </source>
</evidence>
<dbReference type="InterPro" id="IPR001663">
    <property type="entry name" value="Rng_hydr_dOase-A"/>
</dbReference>
<dbReference type="SUPFAM" id="SSF50022">
    <property type="entry name" value="ISP domain"/>
    <property type="match status" value="1"/>
</dbReference>
<dbReference type="PROSITE" id="PS51296">
    <property type="entry name" value="RIESKE"/>
    <property type="match status" value="1"/>
</dbReference>
<dbReference type="CDD" id="cd03469">
    <property type="entry name" value="Rieske_RO_Alpha_N"/>
    <property type="match status" value="1"/>
</dbReference>
<dbReference type="EMBL" id="BMIP01000009">
    <property type="protein sequence ID" value="GGD80262.1"/>
    <property type="molecule type" value="Genomic_DNA"/>
</dbReference>
<dbReference type="Proteomes" id="UP000612349">
    <property type="component" value="Unassembled WGS sequence"/>
</dbReference>
<keyword evidence="4" id="KW-0560">Oxidoreductase</keyword>
<dbReference type="Gene3D" id="3.90.380.10">
    <property type="entry name" value="Naphthalene 1,2-dioxygenase Alpha Subunit, Chain A, domain 1"/>
    <property type="match status" value="1"/>
</dbReference>
<dbReference type="GO" id="GO:0051537">
    <property type="term" value="F:2 iron, 2 sulfur cluster binding"/>
    <property type="evidence" value="ECO:0007669"/>
    <property type="project" value="UniProtKB-KW"/>
</dbReference>
<dbReference type="Pfam" id="PF00355">
    <property type="entry name" value="Rieske"/>
    <property type="match status" value="1"/>
</dbReference>
<evidence type="ECO:0000256" key="6">
    <source>
        <dbReference type="ARBA" id="ARBA00023014"/>
    </source>
</evidence>
<reference evidence="8" key="1">
    <citation type="journal article" date="2014" name="Int. J. Syst. Evol. Microbiol.">
        <title>Complete genome sequence of Corynebacterium casei LMG S-19264T (=DSM 44701T), isolated from a smear-ripened cheese.</title>
        <authorList>
            <consortium name="US DOE Joint Genome Institute (JGI-PGF)"/>
            <person name="Walter F."/>
            <person name="Albersmeier A."/>
            <person name="Kalinowski J."/>
            <person name="Ruckert C."/>
        </authorList>
    </citation>
    <scope>NUCLEOTIDE SEQUENCE</scope>
    <source>
        <strain evidence="8">CGMCC 1.15360</strain>
    </source>
</reference>